<dbReference type="PANTHER" id="PTHR12958:SF3">
    <property type="entry name" value="ZINC FINGER PROTEIN USH"/>
    <property type="match status" value="1"/>
</dbReference>
<dbReference type="GO" id="GO:0030154">
    <property type="term" value="P:cell differentiation"/>
    <property type="evidence" value="ECO:0007669"/>
    <property type="project" value="UniProtKB-ARBA"/>
</dbReference>
<dbReference type="InterPro" id="IPR013087">
    <property type="entry name" value="Znf_C2H2_type"/>
</dbReference>
<dbReference type="KEGG" id="lak:106158288"/>
<evidence type="ECO:0000259" key="14">
    <source>
        <dbReference type="PROSITE" id="PS50157"/>
    </source>
</evidence>
<dbReference type="InParanoid" id="A0A1S3HVU1"/>
<dbReference type="CDD" id="cd19201">
    <property type="entry name" value="PR-SET_ZFPM"/>
    <property type="match status" value="1"/>
</dbReference>
<feature type="region of interest" description="Disordered" evidence="13">
    <location>
        <begin position="756"/>
        <end position="778"/>
    </location>
</feature>
<dbReference type="OMA" id="VEFFCNK"/>
<accession>A0A1S3HVU1</accession>
<feature type="compositionally biased region" description="Pro residues" evidence="13">
    <location>
        <begin position="329"/>
        <end position="341"/>
    </location>
</feature>
<dbReference type="GO" id="GO:0003677">
    <property type="term" value="F:DNA binding"/>
    <property type="evidence" value="ECO:0007669"/>
    <property type="project" value="UniProtKB-KW"/>
</dbReference>
<feature type="region of interest" description="Disordered" evidence="13">
    <location>
        <begin position="172"/>
        <end position="210"/>
    </location>
</feature>
<feature type="compositionally biased region" description="Low complexity" evidence="13">
    <location>
        <begin position="342"/>
        <end position="368"/>
    </location>
</feature>
<reference evidence="17" key="1">
    <citation type="submission" date="2025-08" db="UniProtKB">
        <authorList>
            <consortium name="RefSeq"/>
        </authorList>
    </citation>
    <scope>IDENTIFICATION</scope>
    <source>
        <tissue evidence="17">Gonads</tissue>
    </source>
</reference>
<keyword evidence="2" id="KW-0678">Repressor</keyword>
<evidence type="ECO:0000256" key="1">
    <source>
        <dbReference type="ARBA" id="ARBA00004123"/>
    </source>
</evidence>
<keyword evidence="8" id="KW-0238">DNA-binding</keyword>
<dbReference type="InterPro" id="IPR034731">
    <property type="entry name" value="Znf_CCHC_FOG"/>
</dbReference>
<dbReference type="STRING" id="7574.A0A1S3HVU1"/>
<dbReference type="InterPro" id="IPR001214">
    <property type="entry name" value="SET_dom"/>
</dbReference>
<dbReference type="GO" id="GO:0008270">
    <property type="term" value="F:zinc ion binding"/>
    <property type="evidence" value="ECO:0007669"/>
    <property type="project" value="UniProtKB-KW"/>
</dbReference>
<evidence type="ECO:0000256" key="6">
    <source>
        <dbReference type="ARBA" id="ARBA00022833"/>
    </source>
</evidence>
<feature type="domain" description="C2H2-type" evidence="14">
    <location>
        <begin position="946"/>
        <end position="968"/>
    </location>
</feature>
<feature type="region of interest" description="Disordered" evidence="13">
    <location>
        <begin position="394"/>
        <end position="415"/>
    </location>
</feature>
<evidence type="ECO:0000256" key="5">
    <source>
        <dbReference type="ARBA" id="ARBA00022771"/>
    </source>
</evidence>
<keyword evidence="6" id="KW-0862">Zinc</keyword>
<dbReference type="InterPro" id="IPR059121">
    <property type="entry name" value="CCHC_ZFPM2-like"/>
</dbReference>
<feature type="compositionally biased region" description="Acidic residues" evidence="13">
    <location>
        <begin position="179"/>
        <end position="188"/>
    </location>
</feature>
<feature type="domain" description="C2H2-type" evidence="14">
    <location>
        <begin position="246"/>
        <end position="276"/>
    </location>
</feature>
<dbReference type="AlphaFoldDB" id="A0A1S3HVU1"/>
<dbReference type="InterPro" id="IPR039746">
    <property type="entry name" value="FOG"/>
</dbReference>
<feature type="compositionally biased region" description="Polar residues" evidence="13">
    <location>
        <begin position="609"/>
        <end position="619"/>
    </location>
</feature>
<feature type="region of interest" description="Disordered" evidence="13">
    <location>
        <begin position="1"/>
        <end position="47"/>
    </location>
</feature>
<evidence type="ECO:0000256" key="7">
    <source>
        <dbReference type="ARBA" id="ARBA00023015"/>
    </source>
</evidence>
<evidence type="ECO:0000256" key="9">
    <source>
        <dbReference type="ARBA" id="ARBA00023159"/>
    </source>
</evidence>
<keyword evidence="3" id="KW-0479">Metal-binding</keyword>
<evidence type="ECO:0000259" key="15">
    <source>
        <dbReference type="PROSITE" id="PS51810"/>
    </source>
</evidence>
<comment type="subcellular location">
    <subcellularLocation>
        <location evidence="1">Nucleus</location>
    </subcellularLocation>
</comment>
<dbReference type="Gene3D" id="2.170.270.10">
    <property type="entry name" value="SET domain"/>
    <property type="match status" value="1"/>
</dbReference>
<dbReference type="PANTHER" id="PTHR12958">
    <property type="entry name" value="FRIEND OF GATA2-RELATED"/>
    <property type="match status" value="1"/>
</dbReference>
<evidence type="ECO:0000313" key="16">
    <source>
        <dbReference type="Proteomes" id="UP000085678"/>
    </source>
</evidence>
<dbReference type="GO" id="GO:0007507">
    <property type="term" value="P:heart development"/>
    <property type="evidence" value="ECO:0007669"/>
    <property type="project" value="TreeGrafter"/>
</dbReference>
<evidence type="ECO:0000256" key="3">
    <source>
        <dbReference type="ARBA" id="ARBA00022723"/>
    </source>
</evidence>
<evidence type="ECO:0000256" key="11">
    <source>
        <dbReference type="ARBA" id="ARBA00023242"/>
    </source>
</evidence>
<keyword evidence="4" id="KW-0677">Repeat</keyword>
<feature type="compositionally biased region" description="Polar residues" evidence="13">
    <location>
        <begin position="1034"/>
        <end position="1044"/>
    </location>
</feature>
<evidence type="ECO:0000256" key="10">
    <source>
        <dbReference type="ARBA" id="ARBA00023163"/>
    </source>
</evidence>
<feature type="compositionally biased region" description="Polar residues" evidence="13">
    <location>
        <begin position="704"/>
        <end position="716"/>
    </location>
</feature>
<keyword evidence="16" id="KW-1185">Reference proteome</keyword>
<dbReference type="Pfam" id="PF25445">
    <property type="entry name" value="CCHC_ZFPM2"/>
    <property type="match status" value="1"/>
</dbReference>
<dbReference type="GO" id="GO:0000122">
    <property type="term" value="P:negative regulation of transcription by RNA polymerase II"/>
    <property type="evidence" value="ECO:0007669"/>
    <property type="project" value="TreeGrafter"/>
</dbReference>
<feature type="region of interest" description="Disordered" evidence="13">
    <location>
        <begin position="578"/>
        <end position="627"/>
    </location>
</feature>
<feature type="region of interest" description="Disordered" evidence="13">
    <location>
        <begin position="680"/>
        <end position="716"/>
    </location>
</feature>
<dbReference type="FunCoup" id="A0A1S3HVU1">
    <property type="interactions" value="275"/>
</dbReference>
<feature type="region of interest" description="Disordered" evidence="13">
    <location>
        <begin position="537"/>
        <end position="558"/>
    </location>
</feature>
<dbReference type="RefSeq" id="XP_013389666.1">
    <property type="nucleotide sequence ID" value="XM_013534212.1"/>
</dbReference>
<feature type="region of interest" description="Disordered" evidence="13">
    <location>
        <begin position="1034"/>
        <end position="1080"/>
    </location>
</feature>
<evidence type="ECO:0000256" key="2">
    <source>
        <dbReference type="ARBA" id="ARBA00022491"/>
    </source>
</evidence>
<sequence>MSRRKQSNPKPFKREEDEEEDGEKSFPLQSAEAVEPQDEMPEKTLESMSENLCIPTDILRLDDSADNGGSRSILTAMALPEGSSFGPYEGRVVAEGEDMQGEPQSKVQFLSALGTVVKVELFGSEGGWLQHVRSPDTTDTENLAITYKGGQIWCELTKPVEENETLIGIFQPSSPLSEAGEEEEEEELSSLQKNKTLTPGGMSEVDESSNMSTITVNRELSSPDKVIKVKMSPKAAAGKNAHPLIYGCAFCGVRFSSPSTLEAHQTFYCTKVARIPLAPARSPEQHTEDVSTLPNNPNKRMATSQDLLEPSTKIIKREVSSPLMSAPTTPTPPMIIIPSQPPISNLSPRLSSRGSSGSRSPASRSPSAKMYECGKCTFKADTESAIQRHMVLHGSPAQDGSTSGSSDSDGKASPKDNSFCKECNIQFTSYDTFQAHKMYYCGLRRMKQGSQPSPTGASPAPPTLDISNLIPGHPLLSPGTTITIATPTSTGMSPHTVVLTAPLVPGSGATVIMQPVFVPSLPAMQNTVQAHQNQVALKKAEDGSGDEQPLDLSIKKAGESPGAVENVDVLNLSRQSSSRNLSGLSTADDQPQDLSLKKSSESLSEGNKQHTSLATTSGHPGSPTGIPSPIQLKAGMCKCVDCNIVFYKFENYVAHKQFYCSERHARVPIGQIVMPAIPAKSPNKKRIIQPSSASKSEDQEGGKSVQSVQSIRNHTSPRTSARLLQYLCEPCKIRFSSMDTLDAHKQFYCPYRETQVNQEATTPDPEEQTSPKSAQSETNDNPVFCRICGKVFASKRQLTVHACLSDPSTLVILQCPYCDYIGPSDNRLIEHMKAHEPSKVFKCTLCGYRGNTVRGMRMHGRMHIENGEEFTDENMAEFEEPPQIPKQLHHAAQGPIHRADISEEELLRLKNEPYKRRKSRKAYEKVDDIVAQQNVFPQPMRKQPPHECGICGEVFPDTSKLRQHVRSHEVSTYTCKSCDFKTNAKCDLVHHVKITHEGQKDENSFENGQLNDKGNHDAEQLVIKIEPELSGCLTDSQDGSSLHNGMNMGEDLQSQERAPTMEEDEVAESSGSPTENNHDSLSIAKDSAENIKMETLDEEGDNAETFESKNVSNSSSIFKGNNTEILEKEKGKKDSLLCQLNDTNQNHKSTEALMDLVALKNDKNSPKYCKQCDITFLYLATFIAHKKYYCKALQQQQNGEITRV</sequence>
<feature type="domain" description="CCHC FOG-type" evidence="15">
    <location>
        <begin position="631"/>
        <end position="664"/>
    </location>
</feature>
<dbReference type="GO" id="GO:0045944">
    <property type="term" value="P:positive regulation of transcription by RNA polymerase II"/>
    <property type="evidence" value="ECO:0007669"/>
    <property type="project" value="TreeGrafter"/>
</dbReference>
<feature type="compositionally biased region" description="Polar residues" evidence="13">
    <location>
        <begin position="768"/>
        <end position="778"/>
    </location>
</feature>
<dbReference type="Pfam" id="PF00096">
    <property type="entry name" value="zf-C2H2"/>
    <property type="match status" value="2"/>
</dbReference>
<dbReference type="GO" id="GO:0005634">
    <property type="term" value="C:nucleus"/>
    <property type="evidence" value="ECO:0007669"/>
    <property type="project" value="UniProtKB-SubCell"/>
</dbReference>
<evidence type="ECO:0000256" key="13">
    <source>
        <dbReference type="SAM" id="MobiDB-lite"/>
    </source>
</evidence>
<evidence type="ECO:0000256" key="4">
    <source>
        <dbReference type="ARBA" id="ARBA00022737"/>
    </source>
</evidence>
<feature type="domain" description="CCHC FOG-type" evidence="15">
    <location>
        <begin position="412"/>
        <end position="445"/>
    </location>
</feature>
<dbReference type="InterPro" id="IPR036236">
    <property type="entry name" value="Znf_C2H2_sf"/>
</dbReference>
<evidence type="ECO:0000256" key="8">
    <source>
        <dbReference type="ARBA" id="ARBA00023125"/>
    </source>
</evidence>
<feature type="domain" description="CCHC FOG-type" evidence="15">
    <location>
        <begin position="1161"/>
        <end position="1194"/>
    </location>
</feature>
<dbReference type="SUPFAM" id="SSF57667">
    <property type="entry name" value="beta-beta-alpha zinc fingers"/>
    <property type="match status" value="7"/>
</dbReference>
<protein>
    <submittedName>
        <fullName evidence="17">Zinc finger protein ZFPM1 isoform X1</fullName>
    </submittedName>
</protein>
<feature type="region of interest" description="Disordered" evidence="13">
    <location>
        <begin position="322"/>
        <end position="368"/>
    </location>
</feature>
<dbReference type="GeneID" id="106158288"/>
<dbReference type="OrthoDB" id="6287590at2759"/>
<keyword evidence="5 12" id="KW-0863">Zinc-finger</keyword>
<dbReference type="GO" id="GO:0061629">
    <property type="term" value="F:RNA polymerase II-specific DNA-binding transcription factor binding"/>
    <property type="evidence" value="ECO:0007669"/>
    <property type="project" value="InterPro"/>
</dbReference>
<dbReference type="Gene3D" id="3.30.160.60">
    <property type="entry name" value="Classic Zinc Finger"/>
    <property type="match status" value="3"/>
</dbReference>
<organism evidence="16 17">
    <name type="scientific">Lingula anatina</name>
    <name type="common">Brachiopod</name>
    <name type="synonym">Lingula unguis</name>
    <dbReference type="NCBI Taxonomy" id="7574"/>
    <lineage>
        <taxon>Eukaryota</taxon>
        <taxon>Metazoa</taxon>
        <taxon>Spiralia</taxon>
        <taxon>Lophotrochozoa</taxon>
        <taxon>Brachiopoda</taxon>
        <taxon>Linguliformea</taxon>
        <taxon>Lingulata</taxon>
        <taxon>Lingulida</taxon>
        <taxon>Linguloidea</taxon>
        <taxon>Lingulidae</taxon>
        <taxon>Lingula</taxon>
    </lineage>
</organism>
<gene>
    <name evidence="17" type="primary">LOC106158288</name>
</gene>
<feature type="region of interest" description="Disordered" evidence="13">
    <location>
        <begin position="280"/>
        <end position="307"/>
    </location>
</feature>
<feature type="compositionally biased region" description="Polar residues" evidence="13">
    <location>
        <begin position="290"/>
        <end position="306"/>
    </location>
</feature>
<evidence type="ECO:0000313" key="17">
    <source>
        <dbReference type="RefSeq" id="XP_013389666.1"/>
    </source>
</evidence>
<dbReference type="GO" id="GO:0009653">
    <property type="term" value="P:anatomical structure morphogenesis"/>
    <property type="evidence" value="ECO:0007669"/>
    <property type="project" value="UniProtKB-ARBA"/>
</dbReference>
<evidence type="ECO:0000256" key="12">
    <source>
        <dbReference type="PROSITE-ProRule" id="PRU00042"/>
    </source>
</evidence>
<dbReference type="PROSITE" id="PS51810">
    <property type="entry name" value="ZF_CCHC_FOG"/>
    <property type="match status" value="4"/>
</dbReference>
<dbReference type="PROSITE" id="PS00028">
    <property type="entry name" value="ZINC_FINGER_C2H2_1"/>
    <property type="match status" value="1"/>
</dbReference>
<dbReference type="SMART" id="SM00355">
    <property type="entry name" value="ZnF_C2H2"/>
    <property type="match status" value="9"/>
</dbReference>
<dbReference type="Pfam" id="PF21549">
    <property type="entry name" value="PRDM2_PR"/>
    <property type="match status" value="1"/>
</dbReference>
<dbReference type="PROSITE" id="PS50157">
    <property type="entry name" value="ZINC_FINGER_C2H2_2"/>
    <property type="match status" value="3"/>
</dbReference>
<dbReference type="Proteomes" id="UP000085678">
    <property type="component" value="Unplaced"/>
</dbReference>
<keyword evidence="11" id="KW-0539">Nucleus</keyword>
<proteinExistence type="predicted"/>
<keyword evidence="10" id="KW-0804">Transcription</keyword>
<feature type="domain" description="C2H2-type" evidence="14">
    <location>
        <begin position="973"/>
        <end position="1001"/>
    </location>
</feature>
<keyword evidence="9" id="KW-0010">Activator</keyword>
<dbReference type="InterPro" id="IPR046341">
    <property type="entry name" value="SET_dom_sf"/>
</dbReference>
<feature type="domain" description="CCHC FOG-type" evidence="15">
    <location>
        <begin position="720"/>
        <end position="753"/>
    </location>
</feature>
<name>A0A1S3HVU1_LINAN</name>
<keyword evidence="7" id="KW-0805">Transcription regulation</keyword>